<sequence length="82" mass="9731">MLSKYKGIDLYAYYMKDELVYANTIHHIVEREEDKTLELDVDNLFPVSAESHNTIHSLYEKDKEGTQRMLREILEKARKELA</sequence>
<dbReference type="RefSeq" id="WP_097677589.1">
    <property type="nucleotide sequence ID" value="NZ_LGSS01000036.1"/>
</dbReference>
<dbReference type="OrthoDB" id="9779761at2"/>
<proteinExistence type="predicted"/>
<dbReference type="AlphaFoldDB" id="A0A0L0W653"/>
<keyword evidence="1" id="KW-0378">Hydrolase</keyword>
<keyword evidence="1" id="KW-0255">Endonuclease</keyword>
<keyword evidence="1" id="KW-0540">Nuclease</keyword>
<protein>
    <submittedName>
        <fullName evidence="1">HNH endonuclease</fullName>
    </submittedName>
</protein>
<organism evidence="1 2">
    <name type="scientific">Gottschalkia purinilytica</name>
    <name type="common">Clostridium purinilyticum</name>
    <dbReference type="NCBI Taxonomy" id="1503"/>
    <lineage>
        <taxon>Bacteria</taxon>
        <taxon>Bacillati</taxon>
        <taxon>Bacillota</taxon>
        <taxon>Tissierellia</taxon>
        <taxon>Tissierellales</taxon>
        <taxon>Gottschalkiaceae</taxon>
        <taxon>Gottschalkia</taxon>
    </lineage>
</organism>
<dbReference type="Proteomes" id="UP000037267">
    <property type="component" value="Unassembled WGS sequence"/>
</dbReference>
<reference evidence="2" key="1">
    <citation type="submission" date="2015-07" db="EMBL/GenBank/DDBJ databases">
        <title>Draft genome sequence of the purine-degrading Gottschalkia purinilyticum DSM 1384 (formerly Clostridium purinilyticum).</title>
        <authorList>
            <person name="Poehlein A."/>
            <person name="Schiel-Bengelsdorf B."/>
            <person name="Bengelsdorf F.R."/>
            <person name="Daniel R."/>
            <person name="Duerre P."/>
        </authorList>
    </citation>
    <scope>NUCLEOTIDE SEQUENCE [LARGE SCALE GENOMIC DNA]</scope>
    <source>
        <strain evidence="2">DSM 1384</strain>
    </source>
</reference>
<name>A0A0L0W653_GOTPU</name>
<dbReference type="EMBL" id="LGSS01000036">
    <property type="protein sequence ID" value="KNF06994.1"/>
    <property type="molecule type" value="Genomic_DNA"/>
</dbReference>
<gene>
    <name evidence="1" type="ORF">CLPU_36c00100</name>
</gene>
<evidence type="ECO:0000313" key="1">
    <source>
        <dbReference type="EMBL" id="KNF06994.1"/>
    </source>
</evidence>
<dbReference type="GO" id="GO:0004519">
    <property type="term" value="F:endonuclease activity"/>
    <property type="evidence" value="ECO:0007669"/>
    <property type="project" value="UniProtKB-KW"/>
</dbReference>
<evidence type="ECO:0000313" key="2">
    <source>
        <dbReference type="Proteomes" id="UP000037267"/>
    </source>
</evidence>
<comment type="caution">
    <text evidence="1">The sequence shown here is derived from an EMBL/GenBank/DDBJ whole genome shotgun (WGS) entry which is preliminary data.</text>
</comment>
<accession>A0A0L0W653</accession>
<dbReference type="STRING" id="1503.CLPU_36c00100"/>
<keyword evidence="2" id="KW-1185">Reference proteome</keyword>